<proteinExistence type="predicted"/>
<feature type="compositionally biased region" description="Low complexity" evidence="1">
    <location>
        <begin position="1"/>
        <end position="27"/>
    </location>
</feature>
<sequence>MSSDNNSNTNVNNAADNNAAANKAAANEPSKISGQYHSLKGTAVETVGDLTGATTWQQSGREEHTKGEAEYNAAQAKAYIDATVDRVQGKKDAVMGAIMGDRQQEMAGNV</sequence>
<dbReference type="STRING" id="5627.A0A1C7MB99"/>
<evidence type="ECO:0000313" key="3">
    <source>
        <dbReference type="Proteomes" id="UP000092993"/>
    </source>
</evidence>
<gene>
    <name evidence="2" type="ORF">A0H81_06376</name>
</gene>
<dbReference type="OMA" id="MSGYKAN"/>
<feature type="region of interest" description="Disordered" evidence="1">
    <location>
        <begin position="1"/>
        <end position="37"/>
    </location>
</feature>
<dbReference type="EMBL" id="LUGG01000006">
    <property type="protein sequence ID" value="OBZ73887.1"/>
    <property type="molecule type" value="Genomic_DNA"/>
</dbReference>
<evidence type="ECO:0000256" key="1">
    <source>
        <dbReference type="SAM" id="MobiDB-lite"/>
    </source>
</evidence>
<evidence type="ECO:0000313" key="2">
    <source>
        <dbReference type="EMBL" id="OBZ73887.1"/>
    </source>
</evidence>
<evidence type="ECO:0008006" key="4">
    <source>
        <dbReference type="Google" id="ProtNLM"/>
    </source>
</evidence>
<keyword evidence="3" id="KW-1185">Reference proteome</keyword>
<dbReference type="InterPro" id="IPR036629">
    <property type="entry name" value="YjbJ_sf"/>
</dbReference>
<comment type="caution">
    <text evidence="2">The sequence shown here is derived from an EMBL/GenBank/DDBJ whole genome shotgun (WGS) entry which is preliminary data.</text>
</comment>
<reference evidence="2 3" key="1">
    <citation type="submission" date="2016-03" db="EMBL/GenBank/DDBJ databases">
        <title>Whole genome sequencing of Grifola frondosa 9006-11.</title>
        <authorList>
            <person name="Min B."/>
            <person name="Park H."/>
            <person name="Kim J.-G."/>
            <person name="Cho H."/>
            <person name="Oh Y.-L."/>
            <person name="Kong W.-S."/>
            <person name="Choi I.-G."/>
        </authorList>
    </citation>
    <scope>NUCLEOTIDE SEQUENCE [LARGE SCALE GENOMIC DNA]</scope>
    <source>
        <strain evidence="2 3">9006-11</strain>
    </source>
</reference>
<dbReference type="OrthoDB" id="9999611at2759"/>
<protein>
    <recommendedName>
        <fullName evidence="4">CsbD-like domain-containing protein</fullName>
    </recommendedName>
</protein>
<dbReference type="PANTHER" id="PTHR40460:SF1">
    <property type="entry name" value="CSBD-LIKE DOMAIN-CONTAINING PROTEIN"/>
    <property type="match status" value="1"/>
</dbReference>
<dbReference type="Proteomes" id="UP000092993">
    <property type="component" value="Unassembled WGS sequence"/>
</dbReference>
<dbReference type="PANTHER" id="PTHR40460">
    <property type="entry name" value="CHROMOSOME 1, WHOLE GENOME SHOTGUN SEQUENCE"/>
    <property type="match status" value="1"/>
</dbReference>
<dbReference type="AlphaFoldDB" id="A0A1C7MB99"/>
<organism evidence="2 3">
    <name type="scientific">Grifola frondosa</name>
    <name type="common">Maitake</name>
    <name type="synonym">Polyporus frondosus</name>
    <dbReference type="NCBI Taxonomy" id="5627"/>
    <lineage>
        <taxon>Eukaryota</taxon>
        <taxon>Fungi</taxon>
        <taxon>Dikarya</taxon>
        <taxon>Basidiomycota</taxon>
        <taxon>Agaricomycotina</taxon>
        <taxon>Agaricomycetes</taxon>
        <taxon>Polyporales</taxon>
        <taxon>Grifolaceae</taxon>
        <taxon>Grifola</taxon>
    </lineage>
</organism>
<name>A0A1C7MB99_GRIFR</name>
<accession>A0A1C7MB99</accession>
<dbReference type="SUPFAM" id="SSF69047">
    <property type="entry name" value="Hypothetical protein YjbJ"/>
    <property type="match status" value="1"/>
</dbReference>